<evidence type="ECO:0000313" key="2">
    <source>
        <dbReference type="Proteomes" id="UP001174909"/>
    </source>
</evidence>
<accession>A0AA35TDF9</accession>
<protein>
    <submittedName>
        <fullName evidence="1">Uncharacterized protein</fullName>
    </submittedName>
</protein>
<reference evidence="1" key="1">
    <citation type="submission" date="2023-03" db="EMBL/GenBank/DDBJ databases">
        <authorList>
            <person name="Steffen K."/>
            <person name="Cardenas P."/>
        </authorList>
    </citation>
    <scope>NUCLEOTIDE SEQUENCE</scope>
</reference>
<keyword evidence="2" id="KW-1185">Reference proteome</keyword>
<comment type="caution">
    <text evidence="1">The sequence shown here is derived from an EMBL/GenBank/DDBJ whole genome shotgun (WGS) entry which is preliminary data.</text>
</comment>
<name>A0AA35TDF9_GEOBA</name>
<gene>
    <name evidence="1" type="ORF">GBAR_LOCUS25580</name>
</gene>
<proteinExistence type="predicted"/>
<dbReference type="EMBL" id="CASHTH010003551">
    <property type="protein sequence ID" value="CAI8046281.1"/>
    <property type="molecule type" value="Genomic_DNA"/>
</dbReference>
<dbReference type="Proteomes" id="UP001174909">
    <property type="component" value="Unassembled WGS sequence"/>
</dbReference>
<sequence>MYLFLLLFHLRLAVIVYGWTSISNTTRLLPIVASRHLQGPHQNKLQTAKVR</sequence>
<organism evidence="1 2">
    <name type="scientific">Geodia barretti</name>
    <name type="common">Barrett's horny sponge</name>
    <dbReference type="NCBI Taxonomy" id="519541"/>
    <lineage>
        <taxon>Eukaryota</taxon>
        <taxon>Metazoa</taxon>
        <taxon>Porifera</taxon>
        <taxon>Demospongiae</taxon>
        <taxon>Heteroscleromorpha</taxon>
        <taxon>Tetractinellida</taxon>
        <taxon>Astrophorina</taxon>
        <taxon>Geodiidae</taxon>
        <taxon>Geodia</taxon>
    </lineage>
</organism>
<dbReference type="EMBL" id="CASHTH010003551">
    <property type="protein sequence ID" value="CAI8046280.1"/>
    <property type="molecule type" value="Genomic_DNA"/>
</dbReference>
<dbReference type="AlphaFoldDB" id="A0AA35TDF9"/>
<evidence type="ECO:0000313" key="1">
    <source>
        <dbReference type="EMBL" id="CAI8046280.1"/>
    </source>
</evidence>